<dbReference type="InterPro" id="IPR003339">
    <property type="entry name" value="ABC/ECF_trnsptr_transmembrane"/>
</dbReference>
<reference evidence="6 7" key="1">
    <citation type="journal article" date="2018" name="Environ. Microbiol.">
        <title>Novel energy conservation strategies and behaviour of Pelotomaculum schinkii driving syntrophic propionate catabolism.</title>
        <authorList>
            <person name="Hidalgo-Ahumada C.A.P."/>
            <person name="Nobu M.K."/>
            <person name="Narihiro T."/>
            <person name="Tamaki H."/>
            <person name="Liu W.T."/>
            <person name="Kamagata Y."/>
            <person name="Stams A.J.M."/>
            <person name="Imachi H."/>
            <person name="Sousa D.Z."/>
        </authorList>
    </citation>
    <scope>NUCLEOTIDE SEQUENCE [LARGE SCALE GENOMIC DNA]</scope>
    <source>
        <strain evidence="6 7">HH</strain>
    </source>
</reference>
<dbReference type="PANTHER" id="PTHR33514:SF13">
    <property type="entry name" value="PROTEIN ABCI12, CHLOROPLASTIC"/>
    <property type="match status" value="1"/>
</dbReference>
<feature type="transmembrane region" description="Helical" evidence="5">
    <location>
        <begin position="129"/>
        <end position="148"/>
    </location>
</feature>
<dbReference type="PANTHER" id="PTHR33514">
    <property type="entry name" value="PROTEIN ABCI12, CHLOROPLASTIC"/>
    <property type="match status" value="1"/>
</dbReference>
<keyword evidence="7" id="KW-1185">Reference proteome</keyword>
<organism evidence="6 7">
    <name type="scientific">Pelotomaculum schinkii</name>
    <dbReference type="NCBI Taxonomy" id="78350"/>
    <lineage>
        <taxon>Bacteria</taxon>
        <taxon>Bacillati</taxon>
        <taxon>Bacillota</taxon>
        <taxon>Clostridia</taxon>
        <taxon>Eubacteriales</taxon>
        <taxon>Desulfotomaculaceae</taxon>
        <taxon>Pelotomaculum</taxon>
    </lineage>
</organism>
<accession>A0A4Y7RIC0</accession>
<comment type="caution">
    <text evidence="6">The sequence shown here is derived from an EMBL/GenBank/DDBJ whole genome shotgun (WGS) entry which is preliminary data.</text>
</comment>
<evidence type="ECO:0000256" key="5">
    <source>
        <dbReference type="SAM" id="Phobius"/>
    </source>
</evidence>
<evidence type="ECO:0000256" key="4">
    <source>
        <dbReference type="ARBA" id="ARBA00023136"/>
    </source>
</evidence>
<feature type="transmembrane region" description="Helical" evidence="5">
    <location>
        <begin position="180"/>
        <end position="199"/>
    </location>
</feature>
<keyword evidence="2 5" id="KW-0812">Transmembrane</keyword>
<keyword evidence="4 5" id="KW-0472">Membrane</keyword>
<sequence>MTGLDPRTKIVIIICLSTLAVFLNEPRPLLLLFVFTLVVLLLMRINFFRMVMRFKKLLPLLLLMLIIQSVFTAGGEVMLSFQGVNILTTNGIHSSLSILFRLLTFFSSAMIILTSNSKDYVLALVQLKIPYEIAFMVLVALRFLPVFIEEIKDTLVAMQLRGVDLQRIPWRHKIKFYTHLFAPLLSSVMLKAYQLAITMEARAFRVYRRRTYLRLLQYRVADYVVMGFFVIATIAVLAQDFLY</sequence>
<evidence type="ECO:0000313" key="6">
    <source>
        <dbReference type="EMBL" id="TEB08077.1"/>
    </source>
</evidence>
<feature type="transmembrane region" description="Helical" evidence="5">
    <location>
        <begin position="29"/>
        <end position="45"/>
    </location>
</feature>
<evidence type="ECO:0000256" key="3">
    <source>
        <dbReference type="ARBA" id="ARBA00022989"/>
    </source>
</evidence>
<dbReference type="AlphaFoldDB" id="A0A4Y7RIC0"/>
<feature type="transmembrane region" description="Helical" evidence="5">
    <location>
        <begin position="220"/>
        <end position="238"/>
    </location>
</feature>
<keyword evidence="3 5" id="KW-1133">Transmembrane helix</keyword>
<feature type="transmembrane region" description="Helical" evidence="5">
    <location>
        <begin position="98"/>
        <end position="117"/>
    </location>
</feature>
<dbReference type="RefSeq" id="WP_134218241.1">
    <property type="nucleotide sequence ID" value="NZ_QFGA01000001.1"/>
</dbReference>
<proteinExistence type="predicted"/>
<feature type="transmembrane region" description="Helical" evidence="5">
    <location>
        <begin position="57"/>
        <end position="78"/>
    </location>
</feature>
<evidence type="ECO:0000313" key="7">
    <source>
        <dbReference type="Proteomes" id="UP000298324"/>
    </source>
</evidence>
<name>A0A4Y7RIC0_9FIRM</name>
<gene>
    <name evidence="6" type="primary">ecfT_3</name>
    <name evidence="6" type="ORF">Psch_01632</name>
</gene>
<evidence type="ECO:0000256" key="2">
    <source>
        <dbReference type="ARBA" id="ARBA00022692"/>
    </source>
</evidence>
<evidence type="ECO:0000256" key="1">
    <source>
        <dbReference type="ARBA" id="ARBA00004141"/>
    </source>
</evidence>
<dbReference type="Proteomes" id="UP000298324">
    <property type="component" value="Unassembled WGS sequence"/>
</dbReference>
<protein>
    <submittedName>
        <fullName evidence="6">Energy-coupling factor transporter transmembrane protein EcfT</fullName>
    </submittedName>
</protein>
<comment type="subcellular location">
    <subcellularLocation>
        <location evidence="1">Membrane</location>
        <topology evidence="1">Multi-pass membrane protein</topology>
    </subcellularLocation>
</comment>
<dbReference type="GO" id="GO:0005886">
    <property type="term" value="C:plasma membrane"/>
    <property type="evidence" value="ECO:0007669"/>
    <property type="project" value="TreeGrafter"/>
</dbReference>
<dbReference type="EMBL" id="QFGA01000001">
    <property type="protein sequence ID" value="TEB08077.1"/>
    <property type="molecule type" value="Genomic_DNA"/>
</dbReference>
<dbReference type="Pfam" id="PF02361">
    <property type="entry name" value="CbiQ"/>
    <property type="match status" value="1"/>
</dbReference>
<dbReference type="CDD" id="cd16914">
    <property type="entry name" value="EcfT"/>
    <property type="match status" value="1"/>
</dbReference>